<dbReference type="EMBL" id="NQJF01000012">
    <property type="protein sequence ID" value="OYD22879.1"/>
    <property type="molecule type" value="Genomic_DNA"/>
</dbReference>
<reference evidence="4 6" key="2">
    <citation type="submission" date="2019-03" db="EMBL/GenBank/DDBJ databases">
        <title>Genomic Encyclopedia of Archaeal and Bacterial Type Strains, Phase II (KMG-II): from individual species to whole genera.</title>
        <authorList>
            <person name="Goeker M."/>
        </authorList>
    </citation>
    <scope>NUCLEOTIDE SEQUENCE [LARGE SCALE GENOMIC DNA]</scope>
    <source>
        <strain evidence="4 6">DSM 15594</strain>
    </source>
</reference>
<dbReference type="SUPFAM" id="SSF141371">
    <property type="entry name" value="PilZ domain-like"/>
    <property type="match status" value="1"/>
</dbReference>
<evidence type="ECO:0000313" key="6">
    <source>
        <dbReference type="Proteomes" id="UP000295058"/>
    </source>
</evidence>
<dbReference type="AlphaFoldDB" id="A0A235CEP2"/>
<evidence type="ECO:0000313" key="3">
    <source>
        <dbReference type="EMBL" id="OYD22879.1"/>
    </source>
</evidence>
<dbReference type="EMBL" id="SODO01000015">
    <property type="protein sequence ID" value="TDW56301.1"/>
    <property type="molecule type" value="Genomic_DNA"/>
</dbReference>
<proteinExistence type="predicted"/>
<accession>A0A235CEP2</accession>
<dbReference type="Gene3D" id="2.40.10.220">
    <property type="entry name" value="predicted glycosyltransferase like domains"/>
    <property type="match status" value="1"/>
</dbReference>
<dbReference type="InterPro" id="IPR027021">
    <property type="entry name" value="C-di-GMP_BP_PA4608"/>
</dbReference>
<reference evidence="3 5" key="1">
    <citation type="submission" date="2017-08" db="EMBL/GenBank/DDBJ databases">
        <title>Draft Genome Sequence of the Marine Bacterium Oceanimonas baumannii ATCC 700832.</title>
        <authorList>
            <person name="Mcclelland W.D."/>
            <person name="Brennan M.A."/>
            <person name="Trachtenberg A.M."/>
            <person name="Maclea K.S."/>
        </authorList>
    </citation>
    <scope>NUCLEOTIDE SEQUENCE [LARGE SCALE GENOMIC DNA]</scope>
    <source>
        <strain evidence="3 5">ATCC 700832</strain>
    </source>
</reference>
<dbReference type="OrthoDB" id="5298508at2"/>
<dbReference type="PIRSF" id="PIRSF028141">
    <property type="entry name" value="C-di-GMP_BP_PA4608"/>
    <property type="match status" value="1"/>
</dbReference>
<dbReference type="Proteomes" id="UP000295058">
    <property type="component" value="Unassembled WGS sequence"/>
</dbReference>
<evidence type="ECO:0000259" key="2">
    <source>
        <dbReference type="Pfam" id="PF07238"/>
    </source>
</evidence>
<dbReference type="GO" id="GO:0035438">
    <property type="term" value="F:cyclic-di-GMP binding"/>
    <property type="evidence" value="ECO:0007669"/>
    <property type="project" value="InterPro"/>
</dbReference>
<comment type="function">
    <text evidence="1">Binds the second messenger bis-(3'-5') cyclic dimeric guanosine monophosphate (c-di-GMP). Can bind two c-di-GMP molecules per monomer. May play a role in bacterial second-messenger regulated processes. Binding to c-di-GMP induces a conformational change of the C- and N-termini resulting in the exposure of a highly negative surface on one side of the protein to a possible effector protein.</text>
</comment>
<dbReference type="InterPro" id="IPR009875">
    <property type="entry name" value="PilZ_domain"/>
</dbReference>
<gene>
    <name evidence="3" type="ORF">B6S09_14165</name>
    <name evidence="4" type="ORF">LY04_03104</name>
</gene>
<keyword evidence="1" id="KW-0973">c-di-GMP</keyword>
<protein>
    <recommendedName>
        <fullName evidence="1">Cyclic diguanosine monophosphate-binding protein</fullName>
        <shortName evidence="1">c-di-GMP-binding protein</shortName>
    </recommendedName>
    <alternativeName>
        <fullName evidence="1">Pilz domain-containing protein</fullName>
    </alternativeName>
</protein>
<organism evidence="3 5">
    <name type="scientific">Oceanimonas baumannii</name>
    <dbReference type="NCBI Taxonomy" id="129578"/>
    <lineage>
        <taxon>Bacteria</taxon>
        <taxon>Pseudomonadati</taxon>
        <taxon>Pseudomonadota</taxon>
        <taxon>Gammaproteobacteria</taxon>
        <taxon>Aeromonadales</taxon>
        <taxon>Aeromonadaceae</taxon>
        <taxon>Oceanimonas</taxon>
    </lineage>
</organism>
<name>A0A235CEP2_9GAMM</name>
<feature type="domain" description="PilZ" evidence="2">
    <location>
        <begin position="3"/>
        <end position="100"/>
    </location>
</feature>
<comment type="subunit">
    <text evidence="1">Monomer in both c-di-GMP-bound and free forms.</text>
</comment>
<dbReference type="Pfam" id="PF07238">
    <property type="entry name" value="PilZ"/>
    <property type="match status" value="1"/>
</dbReference>
<keyword evidence="6" id="KW-1185">Reference proteome</keyword>
<keyword evidence="1" id="KW-0547">Nucleotide-binding</keyword>
<dbReference type="Proteomes" id="UP000243640">
    <property type="component" value="Unassembled WGS sequence"/>
</dbReference>
<evidence type="ECO:0000313" key="5">
    <source>
        <dbReference type="Proteomes" id="UP000243640"/>
    </source>
</evidence>
<evidence type="ECO:0000256" key="1">
    <source>
        <dbReference type="PIRNR" id="PIRNR028141"/>
    </source>
</evidence>
<evidence type="ECO:0000313" key="4">
    <source>
        <dbReference type="EMBL" id="TDW56301.1"/>
    </source>
</evidence>
<sequence length="120" mass="13704">MSERRAFSRIEFNASALLQDDYGTSFPAEVRDISLHGALLTLQHPWPGSNGDRLSLQLLLDDGNRITMSGHQRHHQGDHIGLECEQLDLDSATRLRRLVELNLGEEQLLHRQLEQLLKEN</sequence>
<comment type="caution">
    <text evidence="3">The sequence shown here is derived from an EMBL/GenBank/DDBJ whole genome shotgun (WGS) entry which is preliminary data.</text>
</comment>
<dbReference type="RefSeq" id="WP_094279150.1">
    <property type="nucleotide sequence ID" value="NZ_NQJF01000012.1"/>
</dbReference>